<dbReference type="InterPro" id="IPR014044">
    <property type="entry name" value="CAP_dom"/>
</dbReference>
<evidence type="ECO:0000313" key="4">
    <source>
        <dbReference type="WBParaSite" id="SPAL_0000549400.1"/>
    </source>
</evidence>
<dbReference type="InterPro" id="IPR035940">
    <property type="entry name" value="CAP_sf"/>
</dbReference>
<dbReference type="WBParaSite" id="SPAL_0000549400.1">
    <property type="protein sequence ID" value="SPAL_0000549400.1"/>
    <property type="gene ID" value="SPAL_0000549400"/>
</dbReference>
<feature type="compositionally biased region" description="Polar residues" evidence="1">
    <location>
        <begin position="144"/>
        <end position="157"/>
    </location>
</feature>
<feature type="region of interest" description="Disordered" evidence="1">
    <location>
        <begin position="68"/>
        <end position="178"/>
    </location>
</feature>
<feature type="compositionally biased region" description="Low complexity" evidence="1">
    <location>
        <begin position="160"/>
        <end position="177"/>
    </location>
</feature>
<keyword evidence="3" id="KW-1185">Reference proteome</keyword>
<proteinExistence type="predicted"/>
<dbReference type="PANTHER" id="PTHR10334">
    <property type="entry name" value="CYSTEINE-RICH SECRETORY PROTEIN-RELATED"/>
    <property type="match status" value="1"/>
</dbReference>
<sequence>MYNLNSNYCVITITLSILFSQYHALEKNVKNDDSALLNFIQNDLSSKNFINQDSLIYSISESKYLRKRQADEKKGQKKSVVKKITKTKVPPKKPTHYRPTTKNPLVGKPQSSKPLPGKPPLNKPQTRKPSPGRPSRGPIRLTSRLVTRTPSKTTAKRSITLPKKTVTPPKRPTTTQTISKKLPPSKIVTSTQKTPTTVTTKPSSISAFTSTLASTSTSKPRPQIHLGKYTKEKLDLIEKINKERRLFQANDLTVDPELSKRAQKLTEESTEKERNVINPYKDVGMLTFYSNDDDHDYGFSQWISDFYDIKFDDPDNISHHHNNFTQIIWRGSKKIGCGINKDVNLDLSPITVVACLFSPKGNIPGNYSQNIRHIIYLDN</sequence>
<feature type="compositionally biased region" description="Basic residues" evidence="1">
    <location>
        <begin position="75"/>
        <end position="96"/>
    </location>
</feature>
<dbReference type="AlphaFoldDB" id="A0A0N5BHQ7"/>
<evidence type="ECO:0000256" key="1">
    <source>
        <dbReference type="SAM" id="MobiDB-lite"/>
    </source>
</evidence>
<reference evidence="4" key="1">
    <citation type="submission" date="2017-02" db="UniProtKB">
        <authorList>
            <consortium name="WormBaseParasite"/>
        </authorList>
    </citation>
    <scope>IDENTIFICATION</scope>
</reference>
<dbReference type="InterPro" id="IPR001283">
    <property type="entry name" value="CRISP-related"/>
</dbReference>
<dbReference type="SMART" id="SM00198">
    <property type="entry name" value="SCP"/>
    <property type="match status" value="1"/>
</dbReference>
<dbReference type="Proteomes" id="UP000046392">
    <property type="component" value="Unplaced"/>
</dbReference>
<dbReference type="Gene3D" id="3.40.33.10">
    <property type="entry name" value="CAP"/>
    <property type="match status" value="1"/>
</dbReference>
<dbReference type="Pfam" id="PF00188">
    <property type="entry name" value="CAP"/>
    <property type="match status" value="1"/>
</dbReference>
<feature type="domain" description="SCP" evidence="2">
    <location>
        <begin position="231"/>
        <end position="365"/>
    </location>
</feature>
<organism evidence="3 4">
    <name type="scientific">Strongyloides papillosus</name>
    <name type="common">Intestinal threadworm</name>
    <dbReference type="NCBI Taxonomy" id="174720"/>
    <lineage>
        <taxon>Eukaryota</taxon>
        <taxon>Metazoa</taxon>
        <taxon>Ecdysozoa</taxon>
        <taxon>Nematoda</taxon>
        <taxon>Chromadorea</taxon>
        <taxon>Rhabditida</taxon>
        <taxon>Tylenchina</taxon>
        <taxon>Panagrolaimomorpha</taxon>
        <taxon>Strongyloidoidea</taxon>
        <taxon>Strongyloididae</taxon>
        <taxon>Strongyloides</taxon>
    </lineage>
</organism>
<dbReference type="SUPFAM" id="SSF55797">
    <property type="entry name" value="PR-1-like"/>
    <property type="match status" value="1"/>
</dbReference>
<evidence type="ECO:0000313" key="3">
    <source>
        <dbReference type="Proteomes" id="UP000046392"/>
    </source>
</evidence>
<protein>
    <submittedName>
        <fullName evidence="4">SCP domain-containing protein</fullName>
    </submittedName>
</protein>
<accession>A0A0N5BHQ7</accession>
<name>A0A0N5BHQ7_STREA</name>
<evidence type="ECO:0000259" key="2">
    <source>
        <dbReference type="SMART" id="SM00198"/>
    </source>
</evidence>